<protein>
    <recommendedName>
        <fullName evidence="4">Secreted protein</fullName>
    </recommendedName>
</protein>
<organism evidence="2 3">
    <name type="scientific">Phytophthora cactorum</name>
    <dbReference type="NCBI Taxonomy" id="29920"/>
    <lineage>
        <taxon>Eukaryota</taxon>
        <taxon>Sar</taxon>
        <taxon>Stramenopiles</taxon>
        <taxon>Oomycota</taxon>
        <taxon>Peronosporomycetes</taxon>
        <taxon>Peronosporales</taxon>
        <taxon>Peronosporaceae</taxon>
        <taxon>Phytophthora</taxon>
    </lineage>
</organism>
<evidence type="ECO:0000313" key="2">
    <source>
        <dbReference type="EMBL" id="KAG6949391.1"/>
    </source>
</evidence>
<dbReference type="Proteomes" id="UP000688947">
    <property type="component" value="Unassembled WGS sequence"/>
</dbReference>
<accession>A0A8T1TYG0</accession>
<evidence type="ECO:0000313" key="3">
    <source>
        <dbReference type="Proteomes" id="UP000688947"/>
    </source>
</evidence>
<feature type="signal peptide" evidence="1">
    <location>
        <begin position="1"/>
        <end position="26"/>
    </location>
</feature>
<dbReference type="AlphaFoldDB" id="A0A8T1TYG0"/>
<gene>
    <name evidence="2" type="ORF">JG687_00014893</name>
</gene>
<feature type="chain" id="PRO_5035940236" description="Secreted protein" evidence="1">
    <location>
        <begin position="27"/>
        <end position="98"/>
    </location>
</feature>
<comment type="caution">
    <text evidence="2">The sequence shown here is derived from an EMBL/GenBank/DDBJ whole genome shotgun (WGS) entry which is preliminary data.</text>
</comment>
<keyword evidence="1" id="KW-0732">Signal</keyword>
<evidence type="ECO:0008006" key="4">
    <source>
        <dbReference type="Google" id="ProtNLM"/>
    </source>
</evidence>
<evidence type="ECO:0000256" key="1">
    <source>
        <dbReference type="SAM" id="SignalP"/>
    </source>
</evidence>
<sequence>MLPFQVASQPLRLGVLACLLPGQGFAVPPSEKPATHAAHACCVPVQELARLVSSLPTHPDAVASSDEPRPLAVPVSVKHVAPNVAACFRAAQLAVLLG</sequence>
<proteinExistence type="predicted"/>
<name>A0A8T1TYG0_9STRA</name>
<dbReference type="EMBL" id="JAENGZ010001255">
    <property type="protein sequence ID" value="KAG6949391.1"/>
    <property type="molecule type" value="Genomic_DNA"/>
</dbReference>
<reference evidence="2" key="1">
    <citation type="submission" date="2021-01" db="EMBL/GenBank/DDBJ databases">
        <title>Phytophthora aleatoria, a newly-described species from Pinus radiata is distinct from Phytophthora cactorum isolates based on comparative genomics.</title>
        <authorList>
            <person name="Mcdougal R."/>
            <person name="Panda P."/>
            <person name="Williams N."/>
            <person name="Studholme D.J."/>
        </authorList>
    </citation>
    <scope>NUCLEOTIDE SEQUENCE</scope>
    <source>
        <strain evidence="2">NZFS 3830</strain>
    </source>
</reference>